<name>A0AAW2ZM60_9EUKA</name>
<evidence type="ECO:0000313" key="1">
    <source>
        <dbReference type="EMBL" id="KAL0490216.1"/>
    </source>
</evidence>
<accession>A0AAW2ZM60</accession>
<comment type="caution">
    <text evidence="1">The sequence shown here is derived from an EMBL/GenBank/DDBJ whole genome shotgun (WGS) entry which is preliminary data.</text>
</comment>
<dbReference type="EMBL" id="JAOPGA020001652">
    <property type="protein sequence ID" value="KAL0490216.1"/>
    <property type="molecule type" value="Genomic_DNA"/>
</dbReference>
<organism evidence="1 2">
    <name type="scientific">Acrasis kona</name>
    <dbReference type="NCBI Taxonomy" id="1008807"/>
    <lineage>
        <taxon>Eukaryota</taxon>
        <taxon>Discoba</taxon>
        <taxon>Heterolobosea</taxon>
        <taxon>Tetramitia</taxon>
        <taxon>Eutetramitia</taxon>
        <taxon>Acrasidae</taxon>
        <taxon>Acrasis</taxon>
    </lineage>
</organism>
<proteinExistence type="predicted"/>
<gene>
    <name evidence="1" type="ORF">AKO1_006552</name>
</gene>
<sequence length="167" mass="19539">MLKLLGLTITDFPCRNGPYLLDCSEDQIIEIMMFMPRRSWLKLVYTCKQMHSYRHAARLHRFEKYVLQEFDAKTGRTVKVEQFGAFQNINYILMRAANVDGYVRCLYNVNNLSIETECISDGALVGKKGIRSLNVKFSKACYTFTDYSYMIVVSFPILWSQNTVWRI</sequence>
<evidence type="ECO:0008006" key="3">
    <source>
        <dbReference type="Google" id="ProtNLM"/>
    </source>
</evidence>
<protein>
    <recommendedName>
        <fullName evidence="3">F-box domain-containing protein</fullName>
    </recommendedName>
</protein>
<evidence type="ECO:0000313" key="2">
    <source>
        <dbReference type="Proteomes" id="UP001431209"/>
    </source>
</evidence>
<keyword evidence="2" id="KW-1185">Reference proteome</keyword>
<dbReference type="AlphaFoldDB" id="A0AAW2ZM60"/>
<dbReference type="Proteomes" id="UP001431209">
    <property type="component" value="Unassembled WGS sequence"/>
</dbReference>
<reference evidence="1 2" key="1">
    <citation type="submission" date="2024-03" db="EMBL/GenBank/DDBJ databases">
        <title>The Acrasis kona genome and developmental transcriptomes reveal deep origins of eukaryotic multicellular pathways.</title>
        <authorList>
            <person name="Sheikh S."/>
            <person name="Fu C.-J."/>
            <person name="Brown M.W."/>
            <person name="Baldauf S.L."/>
        </authorList>
    </citation>
    <scope>NUCLEOTIDE SEQUENCE [LARGE SCALE GENOMIC DNA]</scope>
    <source>
        <strain evidence="1 2">ATCC MYA-3509</strain>
    </source>
</reference>